<dbReference type="Pfam" id="PF13604">
    <property type="entry name" value="AAA_30"/>
    <property type="match status" value="1"/>
</dbReference>
<reference evidence="5 6" key="1">
    <citation type="submission" date="2019-09" db="EMBL/GenBank/DDBJ databases">
        <title>Genome Sequences of Streptomyces kaniharaensis ATCC 21070.</title>
        <authorList>
            <person name="Zhu W."/>
            <person name="De Crecy-Lagard V."/>
            <person name="Richards N.G."/>
        </authorList>
    </citation>
    <scope>NUCLEOTIDE SEQUENCE [LARGE SCALE GENOMIC DNA]</scope>
    <source>
        <strain evidence="5 6">SF-557</strain>
    </source>
</reference>
<feature type="domain" description="TrwC relaxase" evidence="3">
    <location>
        <begin position="19"/>
        <end position="427"/>
    </location>
</feature>
<evidence type="ECO:0000313" key="4">
    <source>
        <dbReference type="EMBL" id="MQS18006.1"/>
    </source>
</evidence>
<evidence type="ECO:0000313" key="5">
    <source>
        <dbReference type="EMBL" id="MQS18043.1"/>
    </source>
</evidence>
<name>A0A6N7L701_9ACTN</name>
<organism evidence="5 6">
    <name type="scientific">Streptomyces kaniharaensis</name>
    <dbReference type="NCBI Taxonomy" id="212423"/>
    <lineage>
        <taxon>Bacteria</taxon>
        <taxon>Bacillati</taxon>
        <taxon>Actinomycetota</taxon>
        <taxon>Actinomycetes</taxon>
        <taxon>Kitasatosporales</taxon>
        <taxon>Streptomycetaceae</taxon>
        <taxon>Streptomyces</taxon>
    </lineage>
</organism>
<dbReference type="Pfam" id="PF08751">
    <property type="entry name" value="TrwC"/>
    <property type="match status" value="1"/>
</dbReference>
<accession>A0A6N7L701</accession>
<dbReference type="InterPro" id="IPR027417">
    <property type="entry name" value="P-loop_NTPase"/>
</dbReference>
<keyword evidence="6" id="KW-1185">Reference proteome</keyword>
<protein>
    <submittedName>
        <fullName evidence="5">Relaxase domain-containing protein</fullName>
    </submittedName>
</protein>
<dbReference type="InterPro" id="IPR014862">
    <property type="entry name" value="TrwC"/>
</dbReference>
<dbReference type="Gene3D" id="3.40.50.300">
    <property type="entry name" value="P-loop containing nucleotide triphosphate hydrolases"/>
    <property type="match status" value="2"/>
</dbReference>
<dbReference type="EMBL" id="WBOF01000010">
    <property type="protein sequence ID" value="MQS18043.1"/>
    <property type="molecule type" value="Genomic_DNA"/>
</dbReference>
<dbReference type="EMBL" id="WBOF01000010">
    <property type="protein sequence ID" value="MQS18006.1"/>
    <property type="molecule type" value="Genomic_DNA"/>
</dbReference>
<dbReference type="NCBIfam" id="NF041492">
    <property type="entry name" value="MobF"/>
    <property type="match status" value="1"/>
</dbReference>
<dbReference type="SUPFAM" id="SSF52540">
    <property type="entry name" value="P-loop containing nucleoside triphosphate hydrolases"/>
    <property type="match status" value="2"/>
</dbReference>
<evidence type="ECO:0000259" key="3">
    <source>
        <dbReference type="Pfam" id="PF08751"/>
    </source>
</evidence>
<sequence>MDRTVIVMTASVSFGSSPDYLLSSVGARSDNYYLQAIDQDGEPPGIWAGKGAAAFGLSGEVDPETFREMYTHLIDPRDIDKLHSVTAERWDAYRKAHPDLQRGTDEYKAAKAAIRKEALAEFRLGSPLRDYSKSTQRKVDEAVEKLGEHATPEQKWAAEMGVRRNATQSNTYVDVTFSAPKSWSLLHAGLQVRAVEERLAGNHELADAYAAQAEQVWEALKEGAAAGLAHMEAQAGYTREGRFASKKGEASVGKRVDAHELTAAQFAQHLSRDEDPQLHIHTAILNRVAYKSVDPVTGEEVTKWGALDGKLILREAKAAGHLFEKVAEESLTRRLGVRFEMRPDGKAREIVGIEESLRDLYSSRRRVVTAGVKELADAYEAKHGVAPKAHTLAKMAQFVTLRDRKVKDHDGASREELLERWESAAKENLQTTLRDVPEAVAQAASERGTAPEEFDPAEVVRKAIETVQSERSTWQRSHLQVEIIRQLPDCLGGLDVDQVTSLVNELTDFALTNPEESGLVALAAPELIPMPRSLQLGDGTPIYQVPGAEQYATRGHLDTEERLLEDARLVGGPALTEEQIEQALVGRGLNAGQEAAFRGILGGGRQADVLIGPAGAGKSYVAAAIHDAWRDTGRSVIGLTTSERAARVLAGEGVEHVANLAMFINSNKALAEGKTSPELEKYRLRPDQLVMLDEAGMTETHVMEEVRRLVREAGAKLVYAGDFAQLTSVGAGGMLAELATQAGVQVYELEEVRRFNATWEREASLRLREGDTEVLTDYENRGRLLGGERDEMLTAAYQDWLADTTAGHNSLLIAVSQQQADQLAAMARADLVRLGRVEADGVHLELRGITIGVGDQIQLREINRQVKSATGDRFAVNRDVVQVTQRNKDGSLVVRYDDGELMYLPAHYVQDHVDLAYAGTVHSSQGRTVDRCRVLTEGGDTRESLYVALTRGKDGNWAYVVTERNISELDGPDEVVVDEKFAVLAQAMETSGAELSATAVIRQNLQESVSLVRWSFILDDLQTGYAEERYGRLIHDTLGAERYREISEDPAYGPLIRLARAAEAAGHNPEALLQQSMAGDLSDARHVARVLHSRLEQQIDAADRARVRADERDVRQTVRAQELAAPEVTGAAQLAPVVAERPELVMVYDPQTGGWVQREAEAAPAAAETAGETLPEQPVATWDYEAGQWVQQARVEDGVEVEPEDWLLAPPAPQGLDQAELQPAYGQEAERPRVFDAASGEWVELTIAQEEVPSPWAAVEDAWLEQLTAVNTSIAVLHSGQEEQRRSEIADERRAEAQERARWQSRVAQIPGEKGDTARAAAELMDGRRLLLGQELADAEELPQWAARSLGPVPDVDRPEQREQWIERAGTVAAYREAHGWDSEVAAIGPRPARGAVDYQQDWDQAFRALGEPEERMELVGATDAQLRELVDRYEREEAWAPAHVAPQLRTTHQSIQRLEREEAQRQIALLEATDEAAREELQRQAQAAAEELAELRSRTAALEEIHGVRGDWHEHTEETRERAQEARRLLELREAVEPELELEQFAADEWDMVEPEAEFAPEAEFSPFDDGEWQMTEPEAELEVPADVEAEHDVHQDVAEPVPVEEPELADEFQPYQWESAKPAPEPEPEAELAAPADVEAEHDVHQDVAEAGHQDVADVQPQAGGPSFAEQSETLRRYHEELLLGQAAEEPAAAVSAPQEAVLTAEVEAEPVLAGEGLHDALLQAREARGILDDRAAYQDQVVAEARAAIGELQAGRDAAEAVREVPPPSVPAQPVPVVEAPQIQIQL</sequence>
<dbReference type="OrthoDB" id="4524286at2"/>
<feature type="coiled-coil region" evidence="1">
    <location>
        <begin position="1456"/>
        <end position="1534"/>
    </location>
</feature>
<comment type="caution">
    <text evidence="5">The sequence shown here is derived from an EMBL/GenBank/DDBJ whole genome shotgun (WGS) entry which is preliminary data.</text>
</comment>
<evidence type="ECO:0000256" key="1">
    <source>
        <dbReference type="SAM" id="Coils"/>
    </source>
</evidence>
<gene>
    <name evidence="4" type="ORF">F7Q99_38920</name>
    <name evidence="5" type="ORF">F7Q99_39115</name>
</gene>
<feature type="region of interest" description="Disordered" evidence="2">
    <location>
        <begin position="1603"/>
        <end position="1645"/>
    </location>
</feature>
<proteinExistence type="predicted"/>
<dbReference type="CDD" id="cd18809">
    <property type="entry name" value="SF1_C_RecD"/>
    <property type="match status" value="1"/>
</dbReference>
<evidence type="ECO:0000256" key="2">
    <source>
        <dbReference type="SAM" id="MobiDB-lite"/>
    </source>
</evidence>
<dbReference type="SUPFAM" id="SSF55464">
    <property type="entry name" value="Origin of replication-binding domain, RBD-like"/>
    <property type="match status" value="1"/>
</dbReference>
<evidence type="ECO:0000313" key="6">
    <source>
        <dbReference type="Proteomes" id="UP000450000"/>
    </source>
</evidence>
<dbReference type="Proteomes" id="UP000450000">
    <property type="component" value="Unassembled WGS sequence"/>
</dbReference>
<keyword evidence="1" id="KW-0175">Coiled coil</keyword>